<evidence type="ECO:0000313" key="3">
    <source>
        <dbReference type="EMBL" id="OHA13337.1"/>
    </source>
</evidence>
<dbReference type="Proteomes" id="UP000178302">
    <property type="component" value="Unassembled WGS sequence"/>
</dbReference>
<evidence type="ECO:0000256" key="1">
    <source>
        <dbReference type="SAM" id="Phobius"/>
    </source>
</evidence>
<dbReference type="SUPFAM" id="SSF103481">
    <property type="entry name" value="Multidrug resistance efflux transporter EmrE"/>
    <property type="match status" value="1"/>
</dbReference>
<feature type="domain" description="EamA" evidence="2">
    <location>
        <begin position="2"/>
        <end position="133"/>
    </location>
</feature>
<feature type="transmembrane region" description="Helical" evidence="1">
    <location>
        <begin position="183"/>
        <end position="200"/>
    </location>
</feature>
<feature type="transmembrane region" description="Helical" evidence="1">
    <location>
        <begin position="154"/>
        <end position="177"/>
    </location>
</feature>
<feature type="transmembrane region" description="Helical" evidence="1">
    <location>
        <begin position="36"/>
        <end position="55"/>
    </location>
</feature>
<keyword evidence="1" id="KW-1133">Transmembrane helix</keyword>
<dbReference type="InterPro" id="IPR037185">
    <property type="entry name" value="EmrE-like"/>
</dbReference>
<comment type="caution">
    <text evidence="3">The sequence shown here is derived from an EMBL/GenBank/DDBJ whole genome shotgun (WGS) entry which is preliminary data.</text>
</comment>
<feature type="transmembrane region" description="Helical" evidence="1">
    <location>
        <begin position="221"/>
        <end position="242"/>
    </location>
</feature>
<dbReference type="AlphaFoldDB" id="A0A1G2LNZ6"/>
<proteinExistence type="predicted"/>
<keyword evidence="1" id="KW-0472">Membrane</keyword>
<gene>
    <name evidence="3" type="ORF">A2909_00455</name>
</gene>
<dbReference type="InterPro" id="IPR000620">
    <property type="entry name" value="EamA_dom"/>
</dbReference>
<dbReference type="GO" id="GO:0016020">
    <property type="term" value="C:membrane"/>
    <property type="evidence" value="ECO:0007669"/>
    <property type="project" value="InterPro"/>
</dbReference>
<organism evidence="3 4">
    <name type="scientific">Candidatus Tagabacteria bacterium RIFCSPLOWO2_01_FULL_39_11</name>
    <dbReference type="NCBI Taxonomy" id="1802295"/>
    <lineage>
        <taxon>Bacteria</taxon>
        <taxon>Candidatus Tagaibacteriota</taxon>
    </lineage>
</organism>
<accession>A0A1G2LNZ6</accession>
<feature type="transmembrane region" description="Helical" evidence="1">
    <location>
        <begin position="287"/>
        <end position="304"/>
    </location>
</feature>
<reference evidence="3 4" key="1">
    <citation type="journal article" date="2016" name="Nat. Commun.">
        <title>Thousands of microbial genomes shed light on interconnected biogeochemical processes in an aquifer system.</title>
        <authorList>
            <person name="Anantharaman K."/>
            <person name="Brown C.T."/>
            <person name="Hug L.A."/>
            <person name="Sharon I."/>
            <person name="Castelle C.J."/>
            <person name="Probst A.J."/>
            <person name="Thomas B.C."/>
            <person name="Singh A."/>
            <person name="Wilkins M.J."/>
            <person name="Karaoz U."/>
            <person name="Brodie E.L."/>
            <person name="Williams K.H."/>
            <person name="Hubbard S.S."/>
            <person name="Banfield J.F."/>
        </authorList>
    </citation>
    <scope>NUCLEOTIDE SEQUENCE [LARGE SCALE GENOMIC DNA]</scope>
</reference>
<evidence type="ECO:0000259" key="2">
    <source>
        <dbReference type="Pfam" id="PF00892"/>
    </source>
</evidence>
<feature type="transmembrane region" description="Helical" evidence="1">
    <location>
        <begin position="254"/>
        <end position="275"/>
    </location>
</feature>
<name>A0A1G2LNZ6_9BACT</name>
<keyword evidence="1" id="KW-0812">Transmembrane</keyword>
<dbReference type="Pfam" id="PF00892">
    <property type="entry name" value="EamA"/>
    <property type="match status" value="1"/>
</dbReference>
<protein>
    <recommendedName>
        <fullName evidence="2">EamA domain-containing protein</fullName>
    </recommendedName>
</protein>
<sequence length="305" mass="33758">MWLFIAVLAYFLLAANSLIDRYILVKPVSNPIIYSFYVGILSIFALVFVPFGFVWPGFSLAGFSLLVGVFFLFTLFIFFKTLRENEASRAIPIIGGFSPVFVFILSFLFLGERLGWLQIAAFLLLVAGGVLISVKKRDESAELKRFKKYSLKGLGIAVFSSLLFGIFYVSIKFIFIYQSFISGFIWTRMGSFFAVFLILVSSKNRKLIFGAARNLEKKTGALIIMNKALAGAAFMLINYAIFLGSVTLVSALQGIQYIFLLILAVFISIISPEILEERISKGVVAQKILAVFVIGAGLVVLSIAS</sequence>
<dbReference type="Gene3D" id="1.10.3730.20">
    <property type="match status" value="1"/>
</dbReference>
<feature type="transmembrane region" description="Helical" evidence="1">
    <location>
        <begin position="116"/>
        <end position="134"/>
    </location>
</feature>
<dbReference type="EMBL" id="MHQZ01000037">
    <property type="protein sequence ID" value="OHA13337.1"/>
    <property type="molecule type" value="Genomic_DNA"/>
</dbReference>
<feature type="transmembrane region" description="Helical" evidence="1">
    <location>
        <begin position="91"/>
        <end position="110"/>
    </location>
</feature>
<feature type="transmembrane region" description="Helical" evidence="1">
    <location>
        <begin position="61"/>
        <end position="79"/>
    </location>
</feature>
<feature type="transmembrane region" description="Helical" evidence="1">
    <location>
        <begin position="6"/>
        <end position="24"/>
    </location>
</feature>
<evidence type="ECO:0000313" key="4">
    <source>
        <dbReference type="Proteomes" id="UP000178302"/>
    </source>
</evidence>